<keyword evidence="2" id="KW-0812">Transmembrane</keyword>
<dbReference type="EMBL" id="HBED01016512">
    <property type="protein sequence ID" value="CAD8307087.1"/>
    <property type="molecule type" value="Transcribed_RNA"/>
</dbReference>
<name>A0A6U2CFY6_9STRA</name>
<gene>
    <name evidence="3" type="ORF">TDUB1175_LOCUS8200</name>
    <name evidence="4" type="ORF">TDUB1175_LOCUS8201</name>
</gene>
<sequence>MGLPYVILGAILLLIPVFIRDFGYKLFAKHRGAIWKRVKGVTGIGDTYLIEYRNKMVGLDEEQLDPGWGFAVNDNEDDEGSVSGIEREDGDLEDEAKPFVGPSADDPC</sequence>
<evidence type="ECO:0000256" key="2">
    <source>
        <dbReference type="SAM" id="Phobius"/>
    </source>
</evidence>
<dbReference type="AlphaFoldDB" id="A0A6U2CFY6"/>
<reference evidence="4" key="1">
    <citation type="submission" date="2021-01" db="EMBL/GenBank/DDBJ databases">
        <authorList>
            <person name="Corre E."/>
            <person name="Pelletier E."/>
            <person name="Niang G."/>
            <person name="Scheremetjew M."/>
            <person name="Finn R."/>
            <person name="Kale V."/>
            <person name="Holt S."/>
            <person name="Cochrane G."/>
            <person name="Meng A."/>
            <person name="Brown T."/>
            <person name="Cohen L."/>
        </authorList>
    </citation>
    <scope>NUCLEOTIDE SEQUENCE</scope>
    <source>
        <strain evidence="4">CCMP147</strain>
    </source>
</reference>
<dbReference type="EMBL" id="HBED01016513">
    <property type="protein sequence ID" value="CAD8307089.1"/>
    <property type="molecule type" value="Transcribed_RNA"/>
</dbReference>
<feature type="transmembrane region" description="Helical" evidence="2">
    <location>
        <begin position="6"/>
        <end position="27"/>
    </location>
</feature>
<evidence type="ECO:0000313" key="3">
    <source>
        <dbReference type="EMBL" id="CAD8307087.1"/>
    </source>
</evidence>
<accession>A0A6U2CFY6</accession>
<keyword evidence="2" id="KW-1133">Transmembrane helix</keyword>
<protein>
    <submittedName>
        <fullName evidence="4">Uncharacterized protein</fullName>
    </submittedName>
</protein>
<keyword evidence="2" id="KW-0472">Membrane</keyword>
<evidence type="ECO:0000313" key="4">
    <source>
        <dbReference type="EMBL" id="CAD8307089.1"/>
    </source>
</evidence>
<feature type="region of interest" description="Disordered" evidence="1">
    <location>
        <begin position="69"/>
        <end position="108"/>
    </location>
</feature>
<proteinExistence type="predicted"/>
<evidence type="ECO:0000256" key="1">
    <source>
        <dbReference type="SAM" id="MobiDB-lite"/>
    </source>
</evidence>
<organism evidence="4">
    <name type="scientific">Pseudictyota dubia</name>
    <dbReference type="NCBI Taxonomy" id="2749911"/>
    <lineage>
        <taxon>Eukaryota</taxon>
        <taxon>Sar</taxon>
        <taxon>Stramenopiles</taxon>
        <taxon>Ochrophyta</taxon>
        <taxon>Bacillariophyta</taxon>
        <taxon>Mediophyceae</taxon>
        <taxon>Biddulphiophycidae</taxon>
        <taxon>Eupodiscales</taxon>
        <taxon>Odontellaceae</taxon>
        <taxon>Pseudictyota</taxon>
    </lineage>
</organism>